<accession>A0ACC1RNC5</accession>
<keyword evidence="2" id="KW-1185">Reference proteome</keyword>
<gene>
    <name evidence="1" type="ORF">NM208_g13439</name>
</gene>
<dbReference type="Proteomes" id="UP001148629">
    <property type="component" value="Unassembled WGS sequence"/>
</dbReference>
<sequence>MGGKVWSTEEERIFWEVVIPRSPNAANPADRTLSWKECVDLMNESIGLGARREYTSTMLYEHHYQGIKNGVDSAKANRFFKKYMRDVEWYKDHKSPPPASPPATSTAEDPEISSLLDAARPKARRPRKATQPRERKQQRQPTAPVGDKPEHFHDTAEGARSQSFTSAYREQPYPPRYPVPTPNNAQDIRGRDRHQASTPTRAGLFLARDIEPAGGGYWRLAPRPQQEEPALPPPALPSTVPPALPPVLPPAPRYFATSYERVSTNAHEQAPRQAAEEAGGQWNGSLPPIHEMFPTLGFEHRGLPPLRPSDAPDLTRKRSVPDHGEFEPAPKRRPLPDLCGEYQTENLQRPRQLGPRGN</sequence>
<name>A0ACC1RNC5_9HYPO</name>
<reference evidence="1" key="1">
    <citation type="submission" date="2022-08" db="EMBL/GenBank/DDBJ databases">
        <title>Genome Sequence of Fusarium decemcellulare.</title>
        <authorList>
            <person name="Buettner E."/>
        </authorList>
    </citation>
    <scope>NUCLEOTIDE SEQUENCE</scope>
    <source>
        <strain evidence="1">Babe19</strain>
    </source>
</reference>
<organism evidence="1 2">
    <name type="scientific">Fusarium decemcellulare</name>
    <dbReference type="NCBI Taxonomy" id="57161"/>
    <lineage>
        <taxon>Eukaryota</taxon>
        <taxon>Fungi</taxon>
        <taxon>Dikarya</taxon>
        <taxon>Ascomycota</taxon>
        <taxon>Pezizomycotina</taxon>
        <taxon>Sordariomycetes</taxon>
        <taxon>Hypocreomycetidae</taxon>
        <taxon>Hypocreales</taxon>
        <taxon>Nectriaceae</taxon>
        <taxon>Fusarium</taxon>
        <taxon>Fusarium decemcellulare species complex</taxon>
    </lineage>
</organism>
<proteinExistence type="predicted"/>
<dbReference type="EMBL" id="JANRMS010002747">
    <property type="protein sequence ID" value="KAJ3521120.1"/>
    <property type="molecule type" value="Genomic_DNA"/>
</dbReference>
<evidence type="ECO:0000313" key="2">
    <source>
        <dbReference type="Proteomes" id="UP001148629"/>
    </source>
</evidence>
<evidence type="ECO:0000313" key="1">
    <source>
        <dbReference type="EMBL" id="KAJ3521120.1"/>
    </source>
</evidence>
<comment type="caution">
    <text evidence="1">The sequence shown here is derived from an EMBL/GenBank/DDBJ whole genome shotgun (WGS) entry which is preliminary data.</text>
</comment>
<protein>
    <submittedName>
        <fullName evidence="1">Uncharacterized protein</fullName>
    </submittedName>
</protein>